<reference evidence="1 2" key="1">
    <citation type="submission" date="2013-10" db="EMBL/GenBank/DDBJ databases">
        <title>Whole Genome Shotgun Sequence of Photorhabdus temperata J3.</title>
        <authorList>
            <person name="Park G.-S."/>
            <person name="Hong S.-J."/>
            <person name="Shin J.-H."/>
        </authorList>
    </citation>
    <scope>NUCLEOTIDE SEQUENCE [LARGE SCALE GENOMIC DNA]</scope>
    <source>
        <strain evidence="1 2">J3</strain>
    </source>
</reference>
<keyword evidence="2" id="KW-1185">Reference proteome</keyword>
<dbReference type="Proteomes" id="UP000017133">
    <property type="component" value="Unassembled WGS sequence"/>
</dbReference>
<dbReference type="EMBL" id="AXDT01000113">
    <property type="protein sequence ID" value="ERT12724.1"/>
    <property type="molecule type" value="Genomic_DNA"/>
</dbReference>
<dbReference type="PATRIC" id="fig|1389415.4.peg.2539"/>
<dbReference type="RefSeq" id="WP_023044913.1">
    <property type="nucleotide sequence ID" value="NZ_AXDT01000113.1"/>
</dbReference>
<name>U7QXE0_PHOTE</name>
<accession>U7QXE0</accession>
<evidence type="ECO:0000313" key="2">
    <source>
        <dbReference type="Proteomes" id="UP000017133"/>
    </source>
</evidence>
<comment type="caution">
    <text evidence="1">The sequence shown here is derived from an EMBL/GenBank/DDBJ whole genome shotgun (WGS) entry which is preliminary data.</text>
</comment>
<proteinExistence type="predicted"/>
<evidence type="ECO:0000313" key="1">
    <source>
        <dbReference type="EMBL" id="ERT12724.1"/>
    </source>
</evidence>
<sequence>MSDLADDISDMDLKVMQIDALLYIWQESLKKNCEESYFIGVLQGLVLEVRKALEKLEGQAENIRDQKKPEIENNEINISKIRFKDLLDKSEHLEALMVPVSKAVTDRDDVADRDNTDTATLIDLASRLAGDLAQEIRILEGLKL</sequence>
<protein>
    <submittedName>
        <fullName evidence="1">Uncharacterized protein</fullName>
    </submittedName>
</protein>
<dbReference type="AlphaFoldDB" id="U7QXE0"/>
<organism evidence="1 2">
    <name type="scientific">Photorhabdus temperata J3</name>
    <dbReference type="NCBI Taxonomy" id="1389415"/>
    <lineage>
        <taxon>Bacteria</taxon>
        <taxon>Pseudomonadati</taxon>
        <taxon>Pseudomonadota</taxon>
        <taxon>Gammaproteobacteria</taxon>
        <taxon>Enterobacterales</taxon>
        <taxon>Morganellaceae</taxon>
        <taxon>Photorhabdus</taxon>
    </lineage>
</organism>
<gene>
    <name evidence="1" type="ORF">O185_12700</name>
</gene>